<evidence type="ECO:0000313" key="3">
    <source>
        <dbReference type="Proteomes" id="UP000800036"/>
    </source>
</evidence>
<dbReference type="OrthoDB" id="5222119at2759"/>
<keyword evidence="1" id="KW-0472">Membrane</keyword>
<evidence type="ECO:0000256" key="1">
    <source>
        <dbReference type="SAM" id="Phobius"/>
    </source>
</evidence>
<keyword evidence="1" id="KW-0812">Transmembrane</keyword>
<feature type="transmembrane region" description="Helical" evidence="1">
    <location>
        <begin position="6"/>
        <end position="25"/>
    </location>
</feature>
<feature type="transmembrane region" description="Helical" evidence="1">
    <location>
        <begin position="119"/>
        <end position="137"/>
    </location>
</feature>
<proteinExistence type="predicted"/>
<feature type="transmembrane region" description="Helical" evidence="1">
    <location>
        <begin position="55"/>
        <end position="77"/>
    </location>
</feature>
<protein>
    <recommendedName>
        <fullName evidence="4">TLC domain-containing protein</fullName>
    </recommendedName>
</protein>
<keyword evidence="1" id="KW-1133">Transmembrane helix</keyword>
<accession>A0A6A5VR25</accession>
<dbReference type="EMBL" id="ML976659">
    <property type="protein sequence ID" value="KAF1979019.1"/>
    <property type="molecule type" value="Genomic_DNA"/>
</dbReference>
<keyword evidence="3" id="KW-1185">Reference proteome</keyword>
<evidence type="ECO:0008006" key="4">
    <source>
        <dbReference type="Google" id="ProtNLM"/>
    </source>
</evidence>
<dbReference type="Proteomes" id="UP000800036">
    <property type="component" value="Unassembled WGS sequence"/>
</dbReference>
<sequence>MATPEYAGILPAVPFVCGIILYNTFTLSLKTFLSKAYPHFYADLASNRRSRLDPYIAFLTGWLITLFSTPICTIAALHASPEAALFDAAPHSTRLEQFCVGSRVVLWVGETPRLEFSNLYTAHHGFSLAAFAAIEWIEAPRMQLFVLYAALATELVSTLIAALKITGWNVGNSGFVACATRVNVLLLAGVRVPSAL</sequence>
<feature type="non-terminal residue" evidence="2">
    <location>
        <position position="196"/>
    </location>
</feature>
<gene>
    <name evidence="2" type="ORF">BU23DRAFT_448840</name>
</gene>
<evidence type="ECO:0000313" key="2">
    <source>
        <dbReference type="EMBL" id="KAF1979019.1"/>
    </source>
</evidence>
<name>A0A6A5VR25_9PLEO</name>
<feature type="transmembrane region" description="Helical" evidence="1">
    <location>
        <begin position="144"/>
        <end position="163"/>
    </location>
</feature>
<reference evidence="2" key="1">
    <citation type="journal article" date="2020" name="Stud. Mycol.">
        <title>101 Dothideomycetes genomes: a test case for predicting lifestyles and emergence of pathogens.</title>
        <authorList>
            <person name="Haridas S."/>
            <person name="Albert R."/>
            <person name="Binder M."/>
            <person name="Bloem J."/>
            <person name="Labutti K."/>
            <person name="Salamov A."/>
            <person name="Andreopoulos B."/>
            <person name="Baker S."/>
            <person name="Barry K."/>
            <person name="Bills G."/>
            <person name="Bluhm B."/>
            <person name="Cannon C."/>
            <person name="Castanera R."/>
            <person name="Culley D."/>
            <person name="Daum C."/>
            <person name="Ezra D."/>
            <person name="Gonzalez J."/>
            <person name="Henrissat B."/>
            <person name="Kuo A."/>
            <person name="Liang C."/>
            <person name="Lipzen A."/>
            <person name="Lutzoni F."/>
            <person name="Magnuson J."/>
            <person name="Mondo S."/>
            <person name="Nolan M."/>
            <person name="Ohm R."/>
            <person name="Pangilinan J."/>
            <person name="Park H.-J."/>
            <person name="Ramirez L."/>
            <person name="Alfaro M."/>
            <person name="Sun H."/>
            <person name="Tritt A."/>
            <person name="Yoshinaga Y."/>
            <person name="Zwiers L.-H."/>
            <person name="Turgeon B."/>
            <person name="Goodwin S."/>
            <person name="Spatafora J."/>
            <person name="Crous P."/>
            <person name="Grigoriev I."/>
        </authorList>
    </citation>
    <scope>NUCLEOTIDE SEQUENCE</scope>
    <source>
        <strain evidence="2">CBS 107.79</strain>
    </source>
</reference>
<dbReference type="AlphaFoldDB" id="A0A6A5VR25"/>
<organism evidence="2 3">
    <name type="scientific">Bimuria novae-zelandiae CBS 107.79</name>
    <dbReference type="NCBI Taxonomy" id="1447943"/>
    <lineage>
        <taxon>Eukaryota</taxon>
        <taxon>Fungi</taxon>
        <taxon>Dikarya</taxon>
        <taxon>Ascomycota</taxon>
        <taxon>Pezizomycotina</taxon>
        <taxon>Dothideomycetes</taxon>
        <taxon>Pleosporomycetidae</taxon>
        <taxon>Pleosporales</taxon>
        <taxon>Massarineae</taxon>
        <taxon>Didymosphaeriaceae</taxon>
        <taxon>Bimuria</taxon>
    </lineage>
</organism>